<name>A0A9X2KFP8_9HYPH</name>
<sequence>MKTALLAALVAIAGIGVAGPSVADPSGNYDISGVNPDGTTYSASVLVSKVGDVFALTYTLNDDSKVSGSAIGDDEVLAIGYAQEDDTGVALMFSEDGKWKGVWTYLGAKGLGTEEWTPQ</sequence>
<comment type="caution">
    <text evidence="2">The sequence shown here is derived from an EMBL/GenBank/DDBJ whole genome shotgun (WGS) entry which is preliminary data.</text>
</comment>
<keyword evidence="3" id="KW-1185">Reference proteome</keyword>
<gene>
    <name evidence="2" type="ORF">MJ956_16445</name>
</gene>
<evidence type="ECO:0000256" key="1">
    <source>
        <dbReference type="SAM" id="SignalP"/>
    </source>
</evidence>
<feature type="signal peptide" evidence="1">
    <location>
        <begin position="1"/>
        <end position="23"/>
    </location>
</feature>
<proteinExistence type="predicted"/>
<feature type="chain" id="PRO_5040767310" evidence="1">
    <location>
        <begin position="24"/>
        <end position="119"/>
    </location>
</feature>
<accession>A0A9X2KFP8</accession>
<keyword evidence="1" id="KW-0732">Signal</keyword>
<dbReference type="Proteomes" id="UP001155220">
    <property type="component" value="Unassembled WGS sequence"/>
</dbReference>
<evidence type="ECO:0000313" key="2">
    <source>
        <dbReference type="EMBL" id="MCP3056723.1"/>
    </source>
</evidence>
<dbReference type="EMBL" id="JALHBS010000104">
    <property type="protein sequence ID" value="MCP3056723.1"/>
    <property type="molecule type" value="Genomic_DNA"/>
</dbReference>
<dbReference type="RefSeq" id="WP_253965521.1">
    <property type="nucleotide sequence ID" value="NZ_JALHBS010000104.1"/>
</dbReference>
<reference evidence="2" key="1">
    <citation type="submission" date="2022-03" db="EMBL/GenBank/DDBJ databases">
        <title>Aurantimonas Liuensis sp. Nov., isolated from the hadal seawater of the Mariana Trench.</title>
        <authorList>
            <person name="Liu R."/>
        </authorList>
    </citation>
    <scope>NUCLEOTIDE SEQUENCE</scope>
    <source>
        <strain evidence="2">LRZ36</strain>
    </source>
</reference>
<dbReference type="AlphaFoldDB" id="A0A9X2KFP8"/>
<evidence type="ECO:0000313" key="3">
    <source>
        <dbReference type="Proteomes" id="UP001155220"/>
    </source>
</evidence>
<organism evidence="2 3">
    <name type="scientific">Aurantimonas marianensis</name>
    <dbReference type="NCBI Taxonomy" id="2920428"/>
    <lineage>
        <taxon>Bacteria</taxon>
        <taxon>Pseudomonadati</taxon>
        <taxon>Pseudomonadota</taxon>
        <taxon>Alphaproteobacteria</taxon>
        <taxon>Hyphomicrobiales</taxon>
        <taxon>Aurantimonadaceae</taxon>
        <taxon>Aurantimonas</taxon>
    </lineage>
</organism>
<protein>
    <submittedName>
        <fullName evidence="2">Uncharacterized protein</fullName>
    </submittedName>
</protein>